<dbReference type="GO" id="GO:2000243">
    <property type="term" value="P:positive regulation of reproductive process"/>
    <property type="evidence" value="ECO:0007669"/>
    <property type="project" value="UniProtKB-ARBA"/>
</dbReference>
<dbReference type="Pfam" id="PF23593">
    <property type="entry name" value="HEAT_ATR"/>
    <property type="match status" value="1"/>
</dbReference>
<sequence length="2448" mass="280178">MSLTVMHQFVNNLKSKNEQTRNQAAKELFVYVKNDLRDATPEQITVFLDEFNHHIFEMVSSNDINEKKGGILAIVCLIRADVVYVATRISRFASYLRNLLVSNDITIMEMVAKTLASLALVSGSKASGYVEFEVKTALEWLYLDRVESKRHAAVLVLKEFATALPTYFYQHVSQFFESIFCAIQDPKQAIREAAIEALRAALAVAAQRENAKDIQRSTTSWYKQCYDMSGKLLSVERGERIRDDRAHGSLLILNELLCCANVSWERKYIALQESTDPKREEEIEQFSLSRPQFMYLMHAKKKSHNLINATSLAEKPVVIESIICHQLVSEKFDYICMDVLAQKSLKVNFVQQTLLTIMPRLAAFNKEKFVEKYLPNAMNYLFSILKGREKDRNTAFITIGLIAVAVEEEIDPYADRIMELIKGSLPKVDTPSKRRPAIDSCVFKCITFVALALKRHEQMEIPVILDQMLLTGLSQSLTICLRELAKKVPEHKDKISLGLLRILSHILLNRPLLHPGMPRNLTSNVPLVTLAMDPNGTDLIVLALHTLGTFDFEGQRLLPFLQRCINYFLVHEVTEIRLEAVRTTSRLLRHAVNRADKKTSETLSRTVADVLEKLLSVALIDSEAQVRYGVLTSLDPTFDHHLAKAKSLESLFIALQDEEFRIREVALLTIGRLSCMNPAYIMPSIRKVLVQLLTELEHSGTGRNKEQGATLLDHLVIRAPRLIRPYMEPILKVLVPKLKEGEPNPGVVLSVLYAIGDLAEVTVGDAELQVWMQELMGILLEILGDASAPDKRCAALVTLGQLVGATGHVVRPYSEYPVLLDILINFLKTEEHPYIRRETIRVLGLLGALDPYTHKMHRGEIYYLPQAPTLIPMPDKNAAEDSDLTSSEMLVNMSSSTLEEYYLAMAIATLLKIIRDSTLSQYHTMVVKAVTFTFTCLGIKCVPYIAQVLPSLLNVVRTADVNFREFLFQQLAQLISIVKQHISNYLDDICDLIKEFWTPNCAMQGTMILLLENIAEALGAEFKIYLPRLIPQILRVLNHDTSIDKQHTINLLNALHRFGNILDDYMHLILPPIVRLIDASDCPMAVSKQALETIDQLAEVIDLSDYISRITHPLVRTIDKNPELRDTAMDTLCSLVTQLGRKFCIFVPMVQKVLVKHKINHRRYSSTVVCSSKIIQLFCSWETLVAAVETDTTMADELDLPMTRHRKQRKDRDIGMSGDSSTIQRLKASEQSLQEAWVPVRRVSKDDWLEWLRGLSLELLKQSPIPALKSCLPLAQIYSQLPRDLFNAAFVSCWTELTENMQKELIGCLEQALTVPDVPEITQTILNLSEFMEHCDKGPLPLNGRLLGEHAMHCRAYAKALHYKEDEFLRGGSKDQQVIEALISINNKLQQKEAAEGLLQYVMRQGNEAQVQVRWYEKLHNWDKALGMYKFKLEKDVTDQEACLGQMRCLEALGEWGQLHDVFENKFTLLTEDNKQKACRLALASSFGLHNYESMERYVKVIPQNTQDGSFYRAILAIHKEQYKIAQDFIDRARDMIDTELTAMAGESYQRAYGAMVQVQMLSELEEVMQYKLVSERRETIKQMWWQRLQAGQRLVEDWQKIIQVHSLVLQPHEDSKSWLKYASLCRKNGSVKPSHKTLVMLLGYDPELAPDKPLPVSQPQVTFAYCKHLWQVGDKHRAFDQLQTFLNAYVQLEGIESSVEDRQRLLARCFLKLGSWQENLEGINATSIRSVLNCYEKATEFDKDWYKAWHAWAYINFETVLLYKNKQEKDSDPASSSKRSIEEIDTNEHTVLAVRGFFKSIQLSKGSSLQDTLRLLTLWFDYGLSAQVSEAITDGIRVVDKNTWLQVIPQLIARIDTNRLLVSKNIHHLLVDIGKIHPQALVYPLTVASKSNSPIRRSAANKILKSMSEHFPTLVRQAVMASEELIRVAILWHEIWHEGLEEASRLYFGEKNVEGMLRILEPLHQMMQRGPQTLKETSFNQAYGRDLAEAHEWCRRYRSSGNSKDLNQAWDLYYHVFRRIVRQLPQLTTLELHYVSPNLLKCQNLELAVPGSYAPGQPVVRIAYFQSSLEVITSKQRPRKLIIRGSNGKDYMFLLKGHEDLRQDERVMQLFGLVNTLLQKDPDTFRRNLTIQRYVVIPLSTKSGLIGWVPHCDTLHTLIRDYRDKKKILLNIEHRIMLRMASDYDHLNVMQKVEVFEHALEHTNGDDLARLLWLKSPSSEVWFERRTNYTRSLAVMSMVGYILGLGDRHPSNLMLDRLSGKILHIDFGDCFEVAMDREKFPEKIPFRLTRMLINAMEVTGIEGTYRRTCESVMSVLHRNKDSVMAVLEAFVYDPLLNWRLIETTYRNRSNTEVGSYSTSTSQDDFPESLSVVHRRSLLIDIINDGSQPETVSKKAVTIINRVRDKLTGKDFHSEEMLTVQKQVDLLIQQATSNENLCQCYIGWCPFW</sequence>
<dbReference type="Pfam" id="PF08771">
    <property type="entry name" value="FRB_dom"/>
    <property type="match status" value="1"/>
</dbReference>
<keyword evidence="6 10" id="KW-0067">ATP-binding</keyword>
<protein>
    <recommendedName>
        <fullName evidence="10">Serine/threonine-protein kinase TOR</fullName>
        <ecNumber evidence="10">2.7.11.1</ecNumber>
    </recommendedName>
</protein>
<dbReference type="EnsemblMetazoa" id="XM_019914732.1">
    <property type="protein sequence ID" value="XP_019770291.1"/>
    <property type="gene ID" value="LOC109544499"/>
</dbReference>
<dbReference type="InterPro" id="IPR011990">
    <property type="entry name" value="TPR-like_helical_dom_sf"/>
</dbReference>
<dbReference type="Pfam" id="PF11865">
    <property type="entry name" value="mTOR_dom"/>
    <property type="match status" value="1"/>
</dbReference>
<dbReference type="GO" id="GO:0005634">
    <property type="term" value="C:nucleus"/>
    <property type="evidence" value="ECO:0007669"/>
    <property type="project" value="TreeGrafter"/>
</dbReference>
<comment type="catalytic activity">
    <reaction evidence="8 10">
        <text>L-threonyl-[protein] + ATP = O-phospho-L-threonyl-[protein] + ADP + H(+)</text>
        <dbReference type="Rhea" id="RHEA:46608"/>
        <dbReference type="Rhea" id="RHEA-COMP:11060"/>
        <dbReference type="Rhea" id="RHEA-COMP:11605"/>
        <dbReference type="ChEBI" id="CHEBI:15378"/>
        <dbReference type="ChEBI" id="CHEBI:30013"/>
        <dbReference type="ChEBI" id="CHEBI:30616"/>
        <dbReference type="ChEBI" id="CHEBI:61977"/>
        <dbReference type="ChEBI" id="CHEBI:456216"/>
        <dbReference type="EC" id="2.7.11.1"/>
    </reaction>
</comment>
<keyword evidence="2 10" id="KW-0808">Transferase</keyword>
<dbReference type="Gene3D" id="1.25.10.10">
    <property type="entry name" value="Leucine-rich Repeat Variant"/>
    <property type="match status" value="5"/>
</dbReference>
<dbReference type="GO" id="GO:0005737">
    <property type="term" value="C:cytoplasm"/>
    <property type="evidence" value="ECO:0007669"/>
    <property type="project" value="TreeGrafter"/>
</dbReference>
<dbReference type="Gene3D" id="1.10.1070.11">
    <property type="entry name" value="Phosphatidylinositol 3-/4-kinase, catalytic domain"/>
    <property type="match status" value="1"/>
</dbReference>
<feature type="domain" description="FAT" evidence="12">
    <location>
        <begin position="1346"/>
        <end position="1892"/>
    </location>
</feature>
<evidence type="ECO:0000259" key="11">
    <source>
        <dbReference type="PROSITE" id="PS50290"/>
    </source>
</evidence>
<dbReference type="InterPro" id="IPR003151">
    <property type="entry name" value="PIK-rel_kinase_FAT"/>
</dbReference>
<evidence type="ECO:0000313" key="15">
    <source>
        <dbReference type="Proteomes" id="UP000019118"/>
    </source>
</evidence>
<dbReference type="InterPro" id="IPR014009">
    <property type="entry name" value="PIK_FAT"/>
</dbReference>
<dbReference type="InterPro" id="IPR000403">
    <property type="entry name" value="PI3/4_kinase_cat_dom"/>
</dbReference>
<dbReference type="InterPro" id="IPR024585">
    <property type="entry name" value="mTOR_dom"/>
</dbReference>
<dbReference type="PANTHER" id="PTHR11139">
    <property type="entry name" value="ATAXIA TELANGIECTASIA MUTATED ATM -RELATED"/>
    <property type="match status" value="1"/>
</dbReference>
<dbReference type="SMART" id="SM01345">
    <property type="entry name" value="Rapamycin_bind"/>
    <property type="match status" value="1"/>
</dbReference>
<dbReference type="InterPro" id="IPR009076">
    <property type="entry name" value="FRB_dom"/>
</dbReference>
<dbReference type="GO" id="GO:0031931">
    <property type="term" value="C:TORC1 complex"/>
    <property type="evidence" value="ECO:0007669"/>
    <property type="project" value="UniProtKB-ARBA"/>
</dbReference>
<dbReference type="Pfam" id="PF02260">
    <property type="entry name" value="FATC"/>
    <property type="match status" value="1"/>
</dbReference>
<keyword evidence="15" id="KW-1185">Reference proteome</keyword>
<dbReference type="FunFam" id="1.10.1070.11:FF:000007">
    <property type="entry name" value="Serine/threonine-protein kinase TOR"/>
    <property type="match status" value="1"/>
</dbReference>
<dbReference type="PROSITE" id="PS00916">
    <property type="entry name" value="PI3_4_KINASE_2"/>
    <property type="match status" value="1"/>
</dbReference>
<evidence type="ECO:0000256" key="2">
    <source>
        <dbReference type="ARBA" id="ARBA00022679"/>
    </source>
</evidence>
<dbReference type="PROSITE" id="PS51189">
    <property type="entry name" value="FAT"/>
    <property type="match status" value="1"/>
</dbReference>
<dbReference type="GO" id="GO:0045787">
    <property type="term" value="P:positive regulation of cell cycle"/>
    <property type="evidence" value="ECO:0007669"/>
    <property type="project" value="UniProtKB-ARBA"/>
</dbReference>
<comment type="catalytic activity">
    <reaction evidence="9">
        <text>L-seryl-[protein] + ATP = O-phospho-L-seryl-[protein] + ADP + H(+)</text>
        <dbReference type="Rhea" id="RHEA:17989"/>
        <dbReference type="Rhea" id="RHEA-COMP:9863"/>
        <dbReference type="Rhea" id="RHEA-COMP:11604"/>
        <dbReference type="ChEBI" id="CHEBI:15378"/>
        <dbReference type="ChEBI" id="CHEBI:29999"/>
        <dbReference type="ChEBI" id="CHEBI:30616"/>
        <dbReference type="ChEBI" id="CHEBI:83421"/>
        <dbReference type="ChEBI" id="CHEBI:456216"/>
        <dbReference type="EC" id="2.7.11.1"/>
    </reaction>
</comment>
<dbReference type="EC" id="2.7.11.1" evidence="10"/>
<evidence type="ECO:0000256" key="7">
    <source>
        <dbReference type="ARBA" id="ARBA00023306"/>
    </source>
</evidence>
<dbReference type="Pfam" id="PF02259">
    <property type="entry name" value="FAT"/>
    <property type="match status" value="1"/>
</dbReference>
<dbReference type="GO" id="GO:0005524">
    <property type="term" value="F:ATP binding"/>
    <property type="evidence" value="ECO:0007669"/>
    <property type="project" value="UniProtKB-KW"/>
</dbReference>
<evidence type="ECO:0000256" key="6">
    <source>
        <dbReference type="ARBA" id="ARBA00022840"/>
    </source>
</evidence>
<organism evidence="14 15">
    <name type="scientific">Dendroctonus ponderosae</name>
    <name type="common">Mountain pine beetle</name>
    <dbReference type="NCBI Taxonomy" id="77166"/>
    <lineage>
        <taxon>Eukaryota</taxon>
        <taxon>Metazoa</taxon>
        <taxon>Ecdysozoa</taxon>
        <taxon>Arthropoda</taxon>
        <taxon>Hexapoda</taxon>
        <taxon>Insecta</taxon>
        <taxon>Pterygota</taxon>
        <taxon>Neoptera</taxon>
        <taxon>Endopterygota</taxon>
        <taxon>Coleoptera</taxon>
        <taxon>Polyphaga</taxon>
        <taxon>Cucujiformia</taxon>
        <taxon>Curculionidae</taxon>
        <taxon>Scolytinae</taxon>
        <taxon>Dendroctonus</taxon>
    </lineage>
</organism>
<reference evidence="14" key="2">
    <citation type="submission" date="2024-08" db="UniProtKB">
        <authorList>
            <consortium name="EnsemblMetazoa"/>
        </authorList>
    </citation>
    <scope>IDENTIFICATION</scope>
</reference>
<evidence type="ECO:0000259" key="13">
    <source>
        <dbReference type="PROSITE" id="PS51190"/>
    </source>
</evidence>
<dbReference type="PROSITE" id="PS51190">
    <property type="entry name" value="FATC"/>
    <property type="match status" value="1"/>
</dbReference>
<name>A0AAR5QAV8_DENPD</name>
<evidence type="ECO:0000256" key="5">
    <source>
        <dbReference type="ARBA" id="ARBA00022777"/>
    </source>
</evidence>
<dbReference type="GO" id="GO:0004674">
    <property type="term" value="F:protein serine/threonine kinase activity"/>
    <property type="evidence" value="ECO:0007669"/>
    <property type="project" value="UniProtKB-KW"/>
</dbReference>
<dbReference type="GO" id="GO:0045893">
    <property type="term" value="P:positive regulation of DNA-templated transcription"/>
    <property type="evidence" value="ECO:0007669"/>
    <property type="project" value="UniProtKB-ARBA"/>
</dbReference>
<evidence type="ECO:0000256" key="9">
    <source>
        <dbReference type="ARBA" id="ARBA00048679"/>
    </source>
</evidence>
<dbReference type="PROSITE" id="PS50290">
    <property type="entry name" value="PI3_4_KINASE_3"/>
    <property type="match status" value="1"/>
</dbReference>
<dbReference type="InterPro" id="IPR011989">
    <property type="entry name" value="ARM-like"/>
</dbReference>
<dbReference type="InterPro" id="IPR050517">
    <property type="entry name" value="DDR_Repair_Kinase"/>
</dbReference>
<dbReference type="CDD" id="cd05169">
    <property type="entry name" value="PIKKc_TOR"/>
    <property type="match status" value="1"/>
</dbReference>
<dbReference type="InterPro" id="IPR016024">
    <property type="entry name" value="ARM-type_fold"/>
</dbReference>
<dbReference type="Gene3D" id="1.20.120.150">
    <property type="entry name" value="FKBP12-rapamycin binding domain"/>
    <property type="match status" value="1"/>
</dbReference>
<proteinExistence type="inferred from homology"/>
<dbReference type="InterPro" id="IPR057564">
    <property type="entry name" value="HEAT_ATR"/>
</dbReference>
<dbReference type="SMART" id="SM01343">
    <property type="entry name" value="FATC"/>
    <property type="match status" value="1"/>
</dbReference>
<dbReference type="GO" id="GO:0044877">
    <property type="term" value="F:protein-containing complex binding"/>
    <property type="evidence" value="ECO:0007669"/>
    <property type="project" value="InterPro"/>
</dbReference>
<dbReference type="Gene3D" id="1.25.40.10">
    <property type="entry name" value="Tetratricopeptide repeat domain"/>
    <property type="match status" value="1"/>
</dbReference>
<comment type="similarity">
    <text evidence="1 10">Belongs to the PI3/PI4-kinase family.</text>
</comment>
<evidence type="ECO:0000256" key="1">
    <source>
        <dbReference type="ARBA" id="ARBA00011031"/>
    </source>
</evidence>
<evidence type="ECO:0000256" key="4">
    <source>
        <dbReference type="ARBA" id="ARBA00022741"/>
    </source>
</evidence>
<keyword evidence="5 10" id="KW-0418">Kinase</keyword>
<dbReference type="Pfam" id="PF00454">
    <property type="entry name" value="PI3_PI4_kinase"/>
    <property type="match status" value="1"/>
</dbReference>
<evidence type="ECO:0000256" key="8">
    <source>
        <dbReference type="ARBA" id="ARBA00047899"/>
    </source>
</evidence>
<dbReference type="InterPro" id="IPR018936">
    <property type="entry name" value="PI3/4_kinase_CS"/>
</dbReference>
<dbReference type="GO" id="GO:0038202">
    <property type="term" value="P:TORC1 signaling"/>
    <property type="evidence" value="ECO:0007669"/>
    <property type="project" value="TreeGrafter"/>
</dbReference>
<dbReference type="SUPFAM" id="SSF56112">
    <property type="entry name" value="Protein kinase-like (PK-like)"/>
    <property type="match status" value="1"/>
</dbReference>
<dbReference type="SUPFAM" id="SSF47212">
    <property type="entry name" value="FKBP12-rapamycin-binding domain of FKBP-rapamycin-associated protein (FRAP)"/>
    <property type="match status" value="1"/>
</dbReference>
<evidence type="ECO:0000256" key="3">
    <source>
        <dbReference type="ARBA" id="ARBA00022737"/>
    </source>
</evidence>
<dbReference type="RefSeq" id="XP_019770291.1">
    <property type="nucleotide sequence ID" value="XM_019914732.2"/>
</dbReference>
<evidence type="ECO:0000313" key="14">
    <source>
        <dbReference type="EnsemblMetazoa" id="XP_019770291.1"/>
    </source>
</evidence>
<dbReference type="KEGG" id="dpa:109544499"/>
<dbReference type="GO" id="GO:0031932">
    <property type="term" value="C:TORC2 complex"/>
    <property type="evidence" value="ECO:0007669"/>
    <property type="project" value="TreeGrafter"/>
</dbReference>
<dbReference type="InterPro" id="IPR026683">
    <property type="entry name" value="TOR_cat"/>
</dbReference>
<dbReference type="GeneID" id="109544499"/>
<keyword evidence="10" id="KW-0723">Serine/threonine-protein kinase</keyword>
<dbReference type="InterPro" id="IPR011009">
    <property type="entry name" value="Kinase-like_dom_sf"/>
</dbReference>
<dbReference type="InterPro" id="IPR003152">
    <property type="entry name" value="FATC_dom"/>
</dbReference>
<dbReference type="InterPro" id="IPR036738">
    <property type="entry name" value="FRB_sf"/>
</dbReference>
<dbReference type="FunFam" id="1.20.120.150:FF:000001">
    <property type="entry name" value="Serine/threonine-protein kinase TOR"/>
    <property type="match status" value="1"/>
</dbReference>
<dbReference type="GO" id="GO:0010605">
    <property type="term" value="P:negative regulation of macromolecule metabolic process"/>
    <property type="evidence" value="ECO:0007669"/>
    <property type="project" value="UniProtKB-ARBA"/>
</dbReference>
<dbReference type="FunFam" id="3.30.1010.10:FF:000004">
    <property type="entry name" value="Serine/threonine-protein kinase TOR"/>
    <property type="match status" value="1"/>
</dbReference>
<accession>A0AAR5QAV8</accession>
<keyword evidence="7" id="KW-0131">Cell cycle</keyword>
<dbReference type="PROSITE" id="PS00915">
    <property type="entry name" value="PI3_4_KINASE_1"/>
    <property type="match status" value="1"/>
</dbReference>
<dbReference type="InterPro" id="IPR036940">
    <property type="entry name" value="PI3/4_kinase_cat_sf"/>
</dbReference>
<evidence type="ECO:0000256" key="10">
    <source>
        <dbReference type="RuleBase" id="RU364109"/>
    </source>
</evidence>
<evidence type="ECO:0000259" key="12">
    <source>
        <dbReference type="PROSITE" id="PS51189"/>
    </source>
</evidence>
<dbReference type="Proteomes" id="UP000019118">
    <property type="component" value="Unassembled WGS sequence"/>
</dbReference>
<dbReference type="PANTHER" id="PTHR11139:SF9">
    <property type="entry name" value="SERINE_THREONINE-PROTEIN KINASE MTOR"/>
    <property type="match status" value="1"/>
</dbReference>
<keyword evidence="4 10" id="KW-0547">Nucleotide-binding</keyword>
<dbReference type="GO" id="GO:0045930">
    <property type="term" value="P:negative regulation of mitotic cell cycle"/>
    <property type="evidence" value="ECO:0007669"/>
    <property type="project" value="UniProtKB-ARBA"/>
</dbReference>
<dbReference type="SMART" id="SM00146">
    <property type="entry name" value="PI3Kc"/>
    <property type="match status" value="1"/>
</dbReference>
<feature type="domain" description="PI3K/PI4K catalytic" evidence="11">
    <location>
        <begin position="2066"/>
        <end position="2391"/>
    </location>
</feature>
<dbReference type="Gene3D" id="3.30.1010.10">
    <property type="entry name" value="Phosphatidylinositol 3-kinase Catalytic Subunit, Chain A, domain 4"/>
    <property type="match status" value="1"/>
</dbReference>
<dbReference type="SUPFAM" id="SSF48371">
    <property type="entry name" value="ARM repeat"/>
    <property type="match status" value="1"/>
</dbReference>
<reference evidence="15" key="1">
    <citation type="journal article" date="2013" name="Genome Biol.">
        <title>Draft genome of the mountain pine beetle, Dendroctonus ponderosae Hopkins, a major forest pest.</title>
        <authorList>
            <person name="Keeling C.I."/>
            <person name="Yuen M.M."/>
            <person name="Liao N.Y."/>
            <person name="Docking T.R."/>
            <person name="Chan S.K."/>
            <person name="Taylor G.A."/>
            <person name="Palmquist D.L."/>
            <person name="Jackman S.D."/>
            <person name="Nguyen A."/>
            <person name="Li M."/>
            <person name="Henderson H."/>
            <person name="Janes J.K."/>
            <person name="Zhao Y."/>
            <person name="Pandoh P."/>
            <person name="Moore R."/>
            <person name="Sperling F.A."/>
            <person name="Huber D.P."/>
            <person name="Birol I."/>
            <person name="Jones S.J."/>
            <person name="Bohlmann J."/>
        </authorList>
    </citation>
    <scope>NUCLEOTIDE SEQUENCE</scope>
</reference>
<dbReference type="SMART" id="SM01346">
    <property type="entry name" value="DUF3385"/>
    <property type="match status" value="1"/>
</dbReference>
<feature type="domain" description="FATC" evidence="13">
    <location>
        <begin position="2416"/>
        <end position="2448"/>
    </location>
</feature>
<keyword evidence="3" id="KW-0677">Repeat</keyword>
<dbReference type="GO" id="GO:0016242">
    <property type="term" value="P:negative regulation of macroautophagy"/>
    <property type="evidence" value="ECO:0007669"/>
    <property type="project" value="TreeGrafter"/>
</dbReference>